<evidence type="ECO:0000313" key="2">
    <source>
        <dbReference type="EMBL" id="QSF55191.1"/>
    </source>
</evidence>
<evidence type="ECO:0000313" key="3">
    <source>
        <dbReference type="Proteomes" id="UP000662957"/>
    </source>
</evidence>
<protein>
    <submittedName>
        <fullName evidence="2">Asparagine synthase</fullName>
    </submittedName>
</protein>
<reference evidence="2 3" key="1">
    <citation type="submission" date="2021-02" db="EMBL/GenBank/DDBJ databases">
        <title>Brevundimonas sp. CS1 genome sequence.</title>
        <authorList>
            <person name="Lee K."/>
            <person name="Choi Y.-J."/>
            <person name="Son H.-R."/>
        </authorList>
    </citation>
    <scope>NUCLEOTIDE SEQUENCE [LARGE SCALE GENOMIC DNA]</scope>
    <source>
        <strain evidence="2 3">CS1</strain>
    </source>
</reference>
<feature type="domain" description="Asparagine synthetase" evidence="1">
    <location>
        <begin position="232"/>
        <end position="556"/>
    </location>
</feature>
<dbReference type="Pfam" id="PF00733">
    <property type="entry name" value="Asn_synthase"/>
    <property type="match status" value="1"/>
</dbReference>
<keyword evidence="3" id="KW-1185">Reference proteome</keyword>
<accession>A0ABX7LUY0</accession>
<proteinExistence type="predicted"/>
<dbReference type="RefSeq" id="WP_205682570.1">
    <property type="nucleotide sequence ID" value="NZ_CP070968.1"/>
</dbReference>
<name>A0ABX7LUY0_9CAUL</name>
<dbReference type="Proteomes" id="UP000662957">
    <property type="component" value="Chromosome"/>
</dbReference>
<sequence>MGHFLHLAWSDTSRVDLAKALVAKAQVEGFTPIQIMDQAWLGVRGPRPPRLHQPGGDDLIVLGDLFDALDNDQCAIPRRGEDADRARALIRRHWGRYIGLFRTPRGQVRQIVRDPSGAHECAAWRREGVQIVTSELSDWLMALAAPPVQIDWDRIGGLLRDPINATAASPLIGIRIAEAGDLTDLNAERVTPLWRPVDFTDAVTTDPKEGAASLRDRIDGCLAAFASVVDRPGVEVSGGLDSAIVAGSFKAAGASPRLWFNMFGPFAEGDERRFVRVLGDRLGFEPHCVQRAVKAMTMEGFDITAKGPRPGVNGRDYSFDAAVASACLAHGVDGLLTGKGGDGVFFQMGVPEIFVDVLRERGIRAVFSPALPKLARWTRRSTWSLLKTAMTTPRRFPLDRSARALSIFNPDSVSPPGDQALHPWLKGLEAVPPAKRLQVESVAAGLAYQSQCRRTEAADLIHPLLSQPVVELALGLSVPLLTDDGQADRRLARAAFADRLPPEILHRRSKGEMTAYFGRQAAASLPFLREYLLEGRLASRGIIDRARTEALLDVDRLLWKGSVPDFTMAAVTESWIRRWEAIGAAA</sequence>
<dbReference type="InterPro" id="IPR001962">
    <property type="entry name" value="Asn_synthase"/>
</dbReference>
<evidence type="ECO:0000259" key="1">
    <source>
        <dbReference type="Pfam" id="PF00733"/>
    </source>
</evidence>
<organism evidence="2 3">
    <name type="scientific">Brevundimonas fontaquae</name>
    <dbReference type="NCBI Taxonomy" id="2813778"/>
    <lineage>
        <taxon>Bacteria</taxon>
        <taxon>Pseudomonadati</taxon>
        <taxon>Pseudomonadota</taxon>
        <taxon>Alphaproteobacteria</taxon>
        <taxon>Caulobacterales</taxon>
        <taxon>Caulobacteraceae</taxon>
        <taxon>Brevundimonas</taxon>
    </lineage>
</organism>
<gene>
    <name evidence="2" type="ORF">JX001_05145</name>
</gene>
<dbReference type="Gene3D" id="3.40.50.620">
    <property type="entry name" value="HUPs"/>
    <property type="match status" value="2"/>
</dbReference>
<dbReference type="EMBL" id="CP070968">
    <property type="protein sequence ID" value="QSF55191.1"/>
    <property type="molecule type" value="Genomic_DNA"/>
</dbReference>
<dbReference type="SUPFAM" id="SSF52402">
    <property type="entry name" value="Adenine nucleotide alpha hydrolases-like"/>
    <property type="match status" value="1"/>
</dbReference>
<dbReference type="InterPro" id="IPR014729">
    <property type="entry name" value="Rossmann-like_a/b/a_fold"/>
</dbReference>